<dbReference type="Pfam" id="PF03372">
    <property type="entry name" value="Exo_endo_phos"/>
    <property type="match status" value="1"/>
</dbReference>
<keyword evidence="1" id="KW-0175">Coiled coil</keyword>
<feature type="compositionally biased region" description="Basic and acidic residues" evidence="2">
    <location>
        <begin position="772"/>
        <end position="786"/>
    </location>
</feature>
<evidence type="ECO:0000259" key="4">
    <source>
        <dbReference type="Pfam" id="PF03372"/>
    </source>
</evidence>
<reference evidence="5 6" key="1">
    <citation type="submission" date="2024-02" db="EMBL/GenBank/DDBJ databases">
        <title>First draft genome assembly of two strains of Seiridium cardinale.</title>
        <authorList>
            <person name="Emiliani G."/>
            <person name="Scali E."/>
        </authorList>
    </citation>
    <scope>NUCLEOTIDE SEQUENCE [LARGE SCALE GENOMIC DNA]</scope>
    <source>
        <strain evidence="5 6">BM-138-000479</strain>
    </source>
</reference>
<keyword evidence="5" id="KW-0255">Endonuclease</keyword>
<keyword evidence="3" id="KW-0732">Signal</keyword>
<sequence>MKGASSLRWLATSLLAGGVAAVTIEEINGNKFLSPYNGQNVTGVTGIVTAKGPSGIWIRSVEKGTDPKVSDAIYVYGSALAKNTSISTGDVMSISGKVSEYRSDSSYLYLTEIASPKVDAILEHGQTVEPLVIGVDTLSPPTGQYSSLDNGDVFGVPNNQSLVSVVNPELDPETYGLDFWESLVGQLVTVENPVAISKPNQYGDQWVVGSWATTGLNERGGLTITSKDGNPEAIRITDPLDGSDNPTETKFGDKLESITGIVTQVYGFYHILPLTNITVVESLSPALPNATSLTSDGACSGLTVGDYNVENFAPSDTAHVEAVAHHIVDYLLTPDLLFIQEIQDNDGATDDGVVESDVTLSTLTAAIGELSGVAYNYTYIAPVNDEDGGEPGGNIRVAYLFRPDVLQLHNPNPGNSTTANEVLEGPELKYNPGRIDPANAAWESSRKPLVAAWETLDGNNTFFTINVHWASKGGSSSIQGDARPPVNGVVAARQAQAEVTAAFIAEILAEDCEAKIIVAGDFNEYPVVQPIEDFLSLSGLNDLDVVAGIPENERYTYLYDMNSQELDHVFVSPALASNSSGSQFEHIHVEDSPPWYSFDGFAFVVTGKAANITESVQLALSSTRYIESLGGGKGDEYTPELLALVNLCILFETVGYFQPYMALPGFWEVVSGKWGLLRDYRTTRLLIHMYTGARTTFLANQDCEVARSEDLLSSLSKVLACLVDKWRSVYDDYFDLRTKAFEDPDGGMAAVFDMAQHIWSSQVGLSVRKHLPGEDKDSERMSEKELQQSTTMDVDRDPNENSILAHDNRSSALISSAGDDNLAPTPVRPLTDTAYTQFTAADGICSHHESASYTYTLDSPPTISPITPPRKNKSPAGLSPGGFDSPQHDRGDDHIPAVMGGHPHVTSSFSPQDSSRDDVLCKAMERAAEDVHFQLPMRPPTSSSRRLFYSTEDVIHGAANNSSTPEEDVDMDAPNDEDDNSPDWEKKGYTYPDAEDPTQINGCKIVGGTLTLTDMIRRYLQKERENEEAERAAAAAAAAQTTGV</sequence>
<protein>
    <submittedName>
        <fullName evidence="5">Endonuclease/exonuclease/phosphatase</fullName>
    </submittedName>
</protein>
<keyword evidence="5" id="KW-0378">Hydrolase</keyword>
<gene>
    <name evidence="5" type="ORF">SCAR479_04220</name>
</gene>
<evidence type="ECO:0000313" key="5">
    <source>
        <dbReference type="EMBL" id="KAK9778984.1"/>
    </source>
</evidence>
<feature type="compositionally biased region" description="Basic and acidic residues" evidence="2">
    <location>
        <begin position="886"/>
        <end position="895"/>
    </location>
</feature>
<feature type="coiled-coil region" evidence="1">
    <location>
        <begin position="1012"/>
        <end position="1042"/>
    </location>
</feature>
<evidence type="ECO:0000313" key="6">
    <source>
        <dbReference type="Proteomes" id="UP001465668"/>
    </source>
</evidence>
<feature type="region of interest" description="Disordered" evidence="2">
    <location>
        <begin position="772"/>
        <end position="803"/>
    </location>
</feature>
<dbReference type="InterPro" id="IPR036691">
    <property type="entry name" value="Endo/exonu/phosph_ase_sf"/>
</dbReference>
<dbReference type="CDD" id="cd04486">
    <property type="entry name" value="YhcR_OBF_like"/>
    <property type="match status" value="1"/>
</dbReference>
<feature type="compositionally biased region" description="Acidic residues" evidence="2">
    <location>
        <begin position="965"/>
        <end position="982"/>
    </location>
</feature>
<feature type="chain" id="PRO_5046695418" evidence="3">
    <location>
        <begin position="22"/>
        <end position="1044"/>
    </location>
</feature>
<dbReference type="EMBL" id="JARVKM010000013">
    <property type="protein sequence ID" value="KAK9778984.1"/>
    <property type="molecule type" value="Genomic_DNA"/>
</dbReference>
<evidence type="ECO:0000256" key="1">
    <source>
        <dbReference type="SAM" id="Coils"/>
    </source>
</evidence>
<accession>A0ABR2XYW8</accession>
<proteinExistence type="predicted"/>
<dbReference type="GO" id="GO:0004519">
    <property type="term" value="F:endonuclease activity"/>
    <property type="evidence" value="ECO:0007669"/>
    <property type="project" value="UniProtKB-KW"/>
</dbReference>
<feature type="region of interest" description="Disordered" evidence="2">
    <location>
        <begin position="856"/>
        <end position="917"/>
    </location>
</feature>
<keyword evidence="6" id="KW-1185">Reference proteome</keyword>
<keyword evidence="5" id="KW-0540">Nuclease</keyword>
<organism evidence="5 6">
    <name type="scientific">Seiridium cardinale</name>
    <dbReference type="NCBI Taxonomy" id="138064"/>
    <lineage>
        <taxon>Eukaryota</taxon>
        <taxon>Fungi</taxon>
        <taxon>Dikarya</taxon>
        <taxon>Ascomycota</taxon>
        <taxon>Pezizomycotina</taxon>
        <taxon>Sordariomycetes</taxon>
        <taxon>Xylariomycetidae</taxon>
        <taxon>Amphisphaeriales</taxon>
        <taxon>Sporocadaceae</taxon>
        <taxon>Seiridium</taxon>
    </lineage>
</organism>
<evidence type="ECO:0000256" key="2">
    <source>
        <dbReference type="SAM" id="MobiDB-lite"/>
    </source>
</evidence>
<dbReference type="SUPFAM" id="SSF56219">
    <property type="entry name" value="DNase I-like"/>
    <property type="match status" value="1"/>
</dbReference>
<feature type="region of interest" description="Disordered" evidence="2">
    <location>
        <begin position="957"/>
        <end position="1000"/>
    </location>
</feature>
<dbReference type="Gene3D" id="3.60.10.10">
    <property type="entry name" value="Endonuclease/exonuclease/phosphatase"/>
    <property type="match status" value="1"/>
</dbReference>
<feature type="signal peptide" evidence="3">
    <location>
        <begin position="1"/>
        <end position="21"/>
    </location>
</feature>
<dbReference type="PANTHER" id="PTHR42834:SF1">
    <property type="entry name" value="ENDONUCLEASE_EXONUCLEASE_PHOSPHATASE FAMILY PROTEIN (AFU_ORTHOLOGUE AFUA_3G09210)"/>
    <property type="match status" value="1"/>
</dbReference>
<dbReference type="PANTHER" id="PTHR42834">
    <property type="entry name" value="ENDONUCLEASE/EXONUCLEASE/PHOSPHATASE FAMILY PROTEIN (AFU_ORTHOLOGUE AFUA_3G09210)"/>
    <property type="match status" value="1"/>
</dbReference>
<name>A0ABR2XYW8_9PEZI</name>
<dbReference type="InterPro" id="IPR005135">
    <property type="entry name" value="Endo/exonuclease/phosphatase"/>
</dbReference>
<comment type="caution">
    <text evidence="5">The sequence shown here is derived from an EMBL/GenBank/DDBJ whole genome shotgun (WGS) entry which is preliminary data.</text>
</comment>
<dbReference type="Proteomes" id="UP001465668">
    <property type="component" value="Unassembled WGS sequence"/>
</dbReference>
<evidence type="ECO:0000256" key="3">
    <source>
        <dbReference type="SAM" id="SignalP"/>
    </source>
</evidence>
<feature type="domain" description="Endonuclease/exonuclease/phosphatase" evidence="4">
    <location>
        <begin position="307"/>
        <end position="583"/>
    </location>
</feature>